<dbReference type="Gene3D" id="3.40.50.1240">
    <property type="entry name" value="Phosphoglycerate mutase-like"/>
    <property type="match status" value="1"/>
</dbReference>
<dbReference type="PANTHER" id="PTHR48100">
    <property type="entry name" value="BROAD-SPECIFICITY PHOSPHATASE YOR283W-RELATED"/>
    <property type="match status" value="1"/>
</dbReference>
<accession>A0A5N6MSW7</accession>
<evidence type="ECO:0000313" key="4">
    <source>
        <dbReference type="EMBL" id="KAD3720728.1"/>
    </source>
</evidence>
<proteinExistence type="predicted"/>
<dbReference type="AlphaFoldDB" id="A0A5N6MSW7"/>
<reference evidence="4 5" key="1">
    <citation type="submission" date="2019-08" db="EMBL/GenBank/DDBJ databases">
        <title>Arthrobacter sp. nov., isolated from plateau pika and Tibetan wild ass.</title>
        <authorList>
            <person name="Ge Y."/>
        </authorList>
    </citation>
    <scope>NUCLEOTIDE SEQUENCE [LARGE SCALE GENOMIC DNA]</scope>
    <source>
        <strain evidence="4 5">785</strain>
    </source>
</reference>
<protein>
    <submittedName>
        <fullName evidence="4">Histidine phosphatase family protein</fullName>
    </submittedName>
</protein>
<evidence type="ECO:0000256" key="2">
    <source>
        <dbReference type="PIRSR" id="PIRSR613078-2"/>
    </source>
</evidence>
<feature type="binding site" evidence="2">
    <location>
        <position position="108"/>
    </location>
    <ligand>
        <name>substrate</name>
    </ligand>
</feature>
<evidence type="ECO:0000256" key="3">
    <source>
        <dbReference type="SAM" id="MobiDB-lite"/>
    </source>
</evidence>
<feature type="active site" description="Tele-phosphohistidine intermediate" evidence="1">
    <location>
        <position position="59"/>
    </location>
</feature>
<dbReference type="Proteomes" id="UP000326852">
    <property type="component" value="Unassembled WGS sequence"/>
</dbReference>
<dbReference type="InterPro" id="IPR050275">
    <property type="entry name" value="PGM_Phosphatase"/>
</dbReference>
<dbReference type="SUPFAM" id="SSF53254">
    <property type="entry name" value="Phosphoglycerate mutase-like"/>
    <property type="match status" value="1"/>
</dbReference>
<dbReference type="GO" id="GO:0005737">
    <property type="term" value="C:cytoplasm"/>
    <property type="evidence" value="ECO:0007669"/>
    <property type="project" value="TreeGrafter"/>
</dbReference>
<keyword evidence="5" id="KW-1185">Reference proteome</keyword>
<organism evidence="4 5">
    <name type="scientific">Arthrobacter yangruifuii</name>
    <dbReference type="NCBI Taxonomy" id="2606616"/>
    <lineage>
        <taxon>Bacteria</taxon>
        <taxon>Bacillati</taxon>
        <taxon>Actinomycetota</taxon>
        <taxon>Actinomycetes</taxon>
        <taxon>Micrococcales</taxon>
        <taxon>Micrococcaceae</taxon>
        <taxon>Arthrobacter</taxon>
    </lineage>
</organism>
<dbReference type="PANTHER" id="PTHR48100:SF62">
    <property type="entry name" value="GLUCOSYL-3-PHOSPHOGLYCERATE PHOSPHATASE"/>
    <property type="match status" value="1"/>
</dbReference>
<gene>
    <name evidence="4" type="ORF">GD627_06855</name>
</gene>
<dbReference type="GO" id="GO:0016791">
    <property type="term" value="F:phosphatase activity"/>
    <property type="evidence" value="ECO:0007669"/>
    <property type="project" value="TreeGrafter"/>
</dbReference>
<evidence type="ECO:0000256" key="1">
    <source>
        <dbReference type="PIRSR" id="PIRSR613078-1"/>
    </source>
</evidence>
<feature type="binding site" evidence="2">
    <location>
        <begin position="58"/>
        <end position="65"/>
    </location>
    <ligand>
        <name>substrate</name>
    </ligand>
</feature>
<comment type="caution">
    <text evidence="4">The sequence shown here is derived from an EMBL/GenBank/DDBJ whole genome shotgun (WGS) entry which is preliminary data.</text>
</comment>
<feature type="region of interest" description="Disordered" evidence="3">
    <location>
        <begin position="1"/>
        <end position="46"/>
    </location>
</feature>
<evidence type="ECO:0000313" key="5">
    <source>
        <dbReference type="Proteomes" id="UP000326852"/>
    </source>
</evidence>
<dbReference type="SMART" id="SM00855">
    <property type="entry name" value="PGAM"/>
    <property type="match status" value="1"/>
</dbReference>
<name>A0A5N6MSW7_9MICC</name>
<dbReference type="InterPro" id="IPR029033">
    <property type="entry name" value="His_PPase_superfam"/>
</dbReference>
<sequence length="265" mass="28025">MRRTGCSTHWNGSGRTAPRLTSSSRTPPPPPSPNKAGAVSAPAPWDPDTASRRVVFWRHGRTEWNRVGRFQGQQDIALDDGGLRQAAEAAAVLRFLEPDVIVSSDLSRALDTGRALAAETGLEVSRDQRLRETFAGTWEGRSFAQIAEQDAPLLAAWSAGVGSARAGGGETRVDVGRRVADAVTEAVREVPAGGTLVAVSHGGAIRAGICALLGLPTESWAVISGVSNCHWSVLQEIPDRHGRSAWHLTQHNVGLDSLPSGPVEG</sequence>
<feature type="compositionally biased region" description="Polar residues" evidence="3">
    <location>
        <begin position="1"/>
        <end position="14"/>
    </location>
</feature>
<dbReference type="InterPro" id="IPR013078">
    <property type="entry name" value="His_Pase_superF_clade-1"/>
</dbReference>
<dbReference type="EMBL" id="VTFX01000003">
    <property type="protein sequence ID" value="KAD3720728.1"/>
    <property type="molecule type" value="Genomic_DNA"/>
</dbReference>
<feature type="active site" description="Proton donor/acceptor" evidence="1">
    <location>
        <position position="132"/>
    </location>
</feature>
<feature type="compositionally biased region" description="Low complexity" evidence="3">
    <location>
        <begin position="15"/>
        <end position="25"/>
    </location>
</feature>
<dbReference type="CDD" id="cd07067">
    <property type="entry name" value="HP_PGM_like"/>
    <property type="match status" value="1"/>
</dbReference>
<dbReference type="Pfam" id="PF00300">
    <property type="entry name" value="His_Phos_1"/>
    <property type="match status" value="1"/>
</dbReference>